<dbReference type="InterPro" id="IPR002731">
    <property type="entry name" value="ATPase_BadF"/>
</dbReference>
<gene>
    <name evidence="2" type="ORF">ACPOL_5386</name>
</gene>
<keyword evidence="2" id="KW-0418">Kinase</keyword>
<dbReference type="Proteomes" id="UP000253606">
    <property type="component" value="Chromosome"/>
</dbReference>
<dbReference type="RefSeq" id="WP_114209369.1">
    <property type="nucleotide sequence ID" value="NZ_CP030840.1"/>
</dbReference>
<evidence type="ECO:0000313" key="3">
    <source>
        <dbReference type="Proteomes" id="UP000253606"/>
    </source>
</evidence>
<dbReference type="AlphaFoldDB" id="A0A2Z5G7F3"/>
<evidence type="ECO:0000259" key="1">
    <source>
        <dbReference type="Pfam" id="PF01869"/>
    </source>
</evidence>
<dbReference type="EMBL" id="CP030840">
    <property type="protein sequence ID" value="AXC14634.1"/>
    <property type="molecule type" value="Genomic_DNA"/>
</dbReference>
<dbReference type="SUPFAM" id="SSF53067">
    <property type="entry name" value="Actin-like ATPase domain"/>
    <property type="match status" value="2"/>
</dbReference>
<dbReference type="PANTHER" id="PTHR43190">
    <property type="entry name" value="N-ACETYL-D-GLUCOSAMINE KINASE"/>
    <property type="match status" value="1"/>
</dbReference>
<dbReference type="OrthoDB" id="9772633at2"/>
<name>A0A2Z5G7F3_9BACT</name>
<dbReference type="GO" id="GO:0016301">
    <property type="term" value="F:kinase activity"/>
    <property type="evidence" value="ECO:0007669"/>
    <property type="project" value="UniProtKB-KW"/>
</dbReference>
<organism evidence="2 3">
    <name type="scientific">Acidisarcina polymorpha</name>
    <dbReference type="NCBI Taxonomy" id="2211140"/>
    <lineage>
        <taxon>Bacteria</taxon>
        <taxon>Pseudomonadati</taxon>
        <taxon>Acidobacteriota</taxon>
        <taxon>Terriglobia</taxon>
        <taxon>Terriglobales</taxon>
        <taxon>Acidobacteriaceae</taxon>
        <taxon>Acidisarcina</taxon>
    </lineage>
</organism>
<dbReference type="InterPro" id="IPR043129">
    <property type="entry name" value="ATPase_NBD"/>
</dbReference>
<reference evidence="2 3" key="1">
    <citation type="journal article" date="2018" name="Front. Microbiol.">
        <title>Hydrolytic Capabilities as a Key to Environmental Success: Chitinolytic and Cellulolytic Acidobacteria From Acidic Sub-arctic Soils and Boreal Peatlands.</title>
        <authorList>
            <person name="Belova S.E."/>
            <person name="Ravin N.V."/>
            <person name="Pankratov T.A."/>
            <person name="Rakitin A.L."/>
            <person name="Ivanova A.A."/>
            <person name="Beletsky A.V."/>
            <person name="Mardanov A.V."/>
            <person name="Sinninghe Damste J.S."/>
            <person name="Dedysh S.N."/>
        </authorList>
    </citation>
    <scope>NUCLEOTIDE SEQUENCE [LARGE SCALE GENOMIC DNA]</scope>
    <source>
        <strain evidence="2 3">SBC82</strain>
    </source>
</reference>
<dbReference type="Pfam" id="PF01869">
    <property type="entry name" value="BcrAD_BadFG"/>
    <property type="match status" value="1"/>
</dbReference>
<dbReference type="CDD" id="cd24007">
    <property type="entry name" value="ASKHA_NBD_eukNAGK-like"/>
    <property type="match status" value="1"/>
</dbReference>
<accession>A0A2Z5G7F3</accession>
<evidence type="ECO:0000313" key="2">
    <source>
        <dbReference type="EMBL" id="AXC14634.1"/>
    </source>
</evidence>
<keyword evidence="3" id="KW-1185">Reference proteome</keyword>
<keyword evidence="2" id="KW-0808">Transferase</keyword>
<dbReference type="InterPro" id="IPR052519">
    <property type="entry name" value="Euk-type_GlcNAc_Kinase"/>
</dbReference>
<feature type="domain" description="ATPase BadF/BadG/BcrA/BcrD type" evidence="1">
    <location>
        <begin position="7"/>
        <end position="305"/>
    </location>
</feature>
<sequence>MGYFLAVDAGGTKTEFLLADEHRTLATVRTGSIKRLREDEATTSHNLREGVSRLAEMSGIAPEAITRTCVGTSGETVPLVADWLRTSFGALVGGELLILGDVEIALDAAFPGGRGVLVLAGTGSNVAGRTQGGVIVTAGGWGPALADQGSGMFLGHEGLRKGFLAIDQQRNTTLLEKIMAHWKLTSLGELIEAANANPMPNFAQLSPIVVECAAAGDTVAIEVVEQGGQDLAYLAGLVIERIRRLEATASGDQQASTSSVPSVAFAGSILREVLPLREAMSKSLRATYAGIQIHAEAADPIQGALWRARQGNRLPSE</sequence>
<dbReference type="PANTHER" id="PTHR43190:SF3">
    <property type="entry name" value="N-ACETYL-D-GLUCOSAMINE KINASE"/>
    <property type="match status" value="1"/>
</dbReference>
<dbReference type="Gene3D" id="3.30.420.40">
    <property type="match status" value="2"/>
</dbReference>
<proteinExistence type="predicted"/>
<protein>
    <submittedName>
        <fullName evidence="2">Kinase similar to eukaryotic-like N-acetylglucosamine kinase</fullName>
    </submittedName>
</protein>
<dbReference type="KEGG" id="abas:ACPOL_5386"/>